<comment type="caution">
    <text evidence="3">The sequence shown here is derived from an EMBL/GenBank/DDBJ whole genome shotgun (WGS) entry which is preliminary data.</text>
</comment>
<evidence type="ECO:0000256" key="2">
    <source>
        <dbReference type="SAM" id="MobiDB-lite"/>
    </source>
</evidence>
<dbReference type="Gene3D" id="1.10.10.1550">
    <property type="entry name" value="ROS/MUCR transcriptional regulator protein"/>
    <property type="match status" value="1"/>
</dbReference>
<dbReference type="Pfam" id="PF05443">
    <property type="entry name" value="ROS_MUCR"/>
    <property type="match status" value="1"/>
</dbReference>
<evidence type="ECO:0000313" key="3">
    <source>
        <dbReference type="EMBL" id="TPE59784.1"/>
    </source>
</evidence>
<dbReference type="OrthoDB" id="9809693at2"/>
<name>A0A501XHJ8_9SPHN</name>
<dbReference type="GO" id="GO:0003677">
    <property type="term" value="F:DNA binding"/>
    <property type="evidence" value="ECO:0007669"/>
    <property type="project" value="InterPro"/>
</dbReference>
<proteinExistence type="inferred from homology"/>
<dbReference type="Proteomes" id="UP000319897">
    <property type="component" value="Unassembled WGS sequence"/>
</dbReference>
<dbReference type="InterPro" id="IPR041920">
    <property type="entry name" value="ROS/MUCR_sf"/>
</dbReference>
<dbReference type="RefSeq" id="WP_140928793.1">
    <property type="nucleotide sequence ID" value="NZ_VFSU01000029.1"/>
</dbReference>
<dbReference type="AlphaFoldDB" id="A0A501XHJ8"/>
<accession>A0A501XHJ8</accession>
<organism evidence="3 4">
    <name type="scientific">Sandaracinobacter neustonicus</name>
    <dbReference type="NCBI Taxonomy" id="1715348"/>
    <lineage>
        <taxon>Bacteria</taxon>
        <taxon>Pseudomonadati</taxon>
        <taxon>Pseudomonadota</taxon>
        <taxon>Alphaproteobacteria</taxon>
        <taxon>Sphingomonadales</taxon>
        <taxon>Sphingosinicellaceae</taxon>
        <taxon>Sandaracinobacter</taxon>
    </lineage>
</organism>
<evidence type="ECO:0000313" key="4">
    <source>
        <dbReference type="Proteomes" id="UP000319897"/>
    </source>
</evidence>
<comment type="similarity">
    <text evidence="1">Belongs to the ros/MucR family.</text>
</comment>
<reference evidence="3 4" key="1">
    <citation type="submission" date="2019-06" db="EMBL/GenBank/DDBJ databases">
        <authorList>
            <person name="Lee I."/>
            <person name="Jang G.I."/>
            <person name="Hwang C.Y."/>
        </authorList>
    </citation>
    <scope>NUCLEOTIDE SEQUENCE [LARGE SCALE GENOMIC DNA]</scope>
    <source>
        <strain evidence="3 4">PAMC 28131</strain>
    </source>
</reference>
<dbReference type="EMBL" id="VFSU01000029">
    <property type="protein sequence ID" value="TPE59784.1"/>
    <property type="molecule type" value="Genomic_DNA"/>
</dbReference>
<feature type="compositionally biased region" description="Low complexity" evidence="2">
    <location>
        <begin position="144"/>
        <end position="154"/>
    </location>
</feature>
<evidence type="ECO:0000256" key="1">
    <source>
        <dbReference type="ARBA" id="ARBA00007031"/>
    </source>
</evidence>
<dbReference type="InterPro" id="IPR008807">
    <property type="entry name" value="ROS_MUCR"/>
</dbReference>
<keyword evidence="4" id="KW-1185">Reference proteome</keyword>
<sequence>MSDLDKPDTTTDLTALTADLVSAFVSHNKVGTAELPGLIAAVHGALAGLGAATDTETVEAFHPAVTARKSLADPDHIVSMIDGKPYSSLKRHLAAHGLTPDEYRARYGLPSSYPMVAPGYSARRSELAKTIGLGRKPKGEIPVAASAAKPAKSAKPARKPRTPKAAPAA</sequence>
<feature type="region of interest" description="Disordered" evidence="2">
    <location>
        <begin position="131"/>
        <end position="169"/>
    </location>
</feature>
<protein>
    <submittedName>
        <fullName evidence="3">Transcriptional regulator</fullName>
    </submittedName>
</protein>
<dbReference type="GO" id="GO:0008270">
    <property type="term" value="F:zinc ion binding"/>
    <property type="evidence" value="ECO:0007669"/>
    <property type="project" value="InterPro"/>
</dbReference>
<dbReference type="GO" id="GO:0006355">
    <property type="term" value="P:regulation of DNA-templated transcription"/>
    <property type="evidence" value="ECO:0007669"/>
    <property type="project" value="InterPro"/>
</dbReference>
<gene>
    <name evidence="3" type="ORF">FJQ54_12680</name>
</gene>